<dbReference type="InterPro" id="IPR051125">
    <property type="entry name" value="ABC-4/HrtB_transporter"/>
</dbReference>
<gene>
    <name evidence="10" type="ORF">DCF15_00865</name>
</gene>
<reference evidence="11" key="1">
    <citation type="submission" date="2018-04" db="EMBL/GenBank/DDBJ databases">
        <authorList>
            <person name="Cornet L."/>
        </authorList>
    </citation>
    <scope>NUCLEOTIDE SEQUENCE [LARGE SCALE GENOMIC DNA]</scope>
</reference>
<dbReference type="Pfam" id="PF02687">
    <property type="entry name" value="FtsX"/>
    <property type="match status" value="1"/>
</dbReference>
<dbReference type="EMBL" id="QBMP01000004">
    <property type="protein sequence ID" value="PZO61140.1"/>
    <property type="molecule type" value="Genomic_DNA"/>
</dbReference>
<evidence type="ECO:0000313" key="11">
    <source>
        <dbReference type="Proteomes" id="UP000249794"/>
    </source>
</evidence>
<dbReference type="NCBIfam" id="TIGR01185">
    <property type="entry name" value="devC"/>
    <property type="match status" value="1"/>
</dbReference>
<feature type="transmembrane region" description="Helical" evidence="7">
    <location>
        <begin position="304"/>
        <end position="332"/>
    </location>
</feature>
<dbReference type="AlphaFoldDB" id="A0A2W4XU93"/>
<dbReference type="GO" id="GO:0005886">
    <property type="term" value="C:plasma membrane"/>
    <property type="evidence" value="ECO:0007669"/>
    <property type="project" value="UniProtKB-SubCell"/>
</dbReference>
<evidence type="ECO:0000256" key="1">
    <source>
        <dbReference type="ARBA" id="ARBA00004651"/>
    </source>
</evidence>
<organism evidence="10 11">
    <name type="scientific">Phormidesmis priestleyi</name>
    <dbReference type="NCBI Taxonomy" id="268141"/>
    <lineage>
        <taxon>Bacteria</taxon>
        <taxon>Bacillati</taxon>
        <taxon>Cyanobacteriota</taxon>
        <taxon>Cyanophyceae</taxon>
        <taxon>Leptolyngbyales</taxon>
        <taxon>Leptolyngbyaceae</taxon>
        <taxon>Phormidesmis</taxon>
    </lineage>
</organism>
<reference evidence="10 11" key="2">
    <citation type="submission" date="2018-06" db="EMBL/GenBank/DDBJ databases">
        <title>Metagenomic assembly of (sub)arctic Cyanobacteria and their associated microbiome from non-axenic cultures.</title>
        <authorList>
            <person name="Baurain D."/>
        </authorList>
    </citation>
    <scope>NUCLEOTIDE SEQUENCE [LARGE SCALE GENOMIC DNA]</scope>
    <source>
        <strain evidence="10">ULC027bin1</strain>
    </source>
</reference>
<comment type="caution">
    <text evidence="10">The sequence shown here is derived from an EMBL/GenBank/DDBJ whole genome shotgun (WGS) entry which is preliminary data.</text>
</comment>
<keyword evidence="3" id="KW-1003">Cell membrane</keyword>
<sequence>MRRRVLVAWQNLLYERTRLMVAIAGVAFAVLLIFMNLGFLGALATTTTNFYRSFNADIVLSSPETLEISTTTVFPRERLYQAEGVPGVAKAMPLYSGYLLWRNSEPPHASRAIFVYGYNLDDPVFTMPELQEPQAKQVLQQANVVFYDRLSRPEYGPFSVGTVTEADARQVTIGGTYSLGGGFAADGTLIMSDQNFARYLSPRPLNTIDTGLILLEPGANVERVAQALRETLPADVKVFTKAEIINRDKTYWISSTSIGFIFGLGVLVSFIVGIVIVYQILYTDIRDHLPEYATMKAMGYRNRYLFKVVLQEALLLAVMGYTPGLIVALGLYAFTRNATAGSLPMAMDMGRVVFVLALTVLMCTVSGMISVRKALATDPAEVF</sequence>
<comment type="subcellular location">
    <subcellularLocation>
        <location evidence="1">Cell membrane</location>
        <topology evidence="1">Multi-pass membrane protein</topology>
    </subcellularLocation>
</comment>
<dbReference type="Proteomes" id="UP000249794">
    <property type="component" value="Unassembled WGS sequence"/>
</dbReference>
<dbReference type="Pfam" id="PF12704">
    <property type="entry name" value="MacB_PCD"/>
    <property type="match status" value="1"/>
</dbReference>
<dbReference type="PIRSF" id="PIRSF031773">
    <property type="entry name" value="DevC"/>
    <property type="match status" value="1"/>
</dbReference>
<feature type="domain" description="ABC3 transporter permease C-terminal" evidence="8">
    <location>
        <begin position="266"/>
        <end position="379"/>
    </location>
</feature>
<feature type="transmembrane region" description="Helical" evidence="7">
    <location>
        <begin position="352"/>
        <end position="371"/>
    </location>
</feature>
<evidence type="ECO:0000256" key="4">
    <source>
        <dbReference type="ARBA" id="ARBA00022692"/>
    </source>
</evidence>
<dbReference type="InterPro" id="IPR003838">
    <property type="entry name" value="ABC3_permease_C"/>
</dbReference>
<dbReference type="InterPro" id="IPR005891">
    <property type="entry name" value="DevC"/>
</dbReference>
<evidence type="ECO:0000259" key="8">
    <source>
        <dbReference type="Pfam" id="PF02687"/>
    </source>
</evidence>
<evidence type="ECO:0000256" key="7">
    <source>
        <dbReference type="SAM" id="Phobius"/>
    </source>
</evidence>
<dbReference type="PANTHER" id="PTHR43738:SF1">
    <property type="entry name" value="HEMIN TRANSPORT SYSTEM PERMEASE PROTEIN HRTB-RELATED"/>
    <property type="match status" value="1"/>
</dbReference>
<keyword evidence="2" id="KW-0813">Transport</keyword>
<keyword evidence="5 7" id="KW-1133">Transmembrane helix</keyword>
<evidence type="ECO:0000259" key="9">
    <source>
        <dbReference type="Pfam" id="PF12704"/>
    </source>
</evidence>
<proteinExistence type="predicted"/>
<feature type="domain" description="MacB-like periplasmic core" evidence="9">
    <location>
        <begin position="21"/>
        <end position="230"/>
    </location>
</feature>
<feature type="transmembrane region" description="Helical" evidence="7">
    <location>
        <begin position="21"/>
        <end position="44"/>
    </location>
</feature>
<name>A0A2W4XU93_9CYAN</name>
<evidence type="ECO:0000256" key="2">
    <source>
        <dbReference type="ARBA" id="ARBA00022448"/>
    </source>
</evidence>
<keyword evidence="6 7" id="KW-0472">Membrane</keyword>
<evidence type="ECO:0000256" key="6">
    <source>
        <dbReference type="ARBA" id="ARBA00023136"/>
    </source>
</evidence>
<accession>A0A2W4XU93</accession>
<evidence type="ECO:0000313" key="10">
    <source>
        <dbReference type="EMBL" id="PZO61140.1"/>
    </source>
</evidence>
<dbReference type="PANTHER" id="PTHR43738">
    <property type="entry name" value="ABC TRANSPORTER, MEMBRANE PROTEIN"/>
    <property type="match status" value="1"/>
</dbReference>
<protein>
    <submittedName>
        <fullName evidence="10">DevC protein</fullName>
    </submittedName>
</protein>
<evidence type="ECO:0000256" key="5">
    <source>
        <dbReference type="ARBA" id="ARBA00022989"/>
    </source>
</evidence>
<feature type="transmembrane region" description="Helical" evidence="7">
    <location>
        <begin position="258"/>
        <end position="283"/>
    </location>
</feature>
<keyword evidence="4 7" id="KW-0812">Transmembrane</keyword>
<evidence type="ECO:0000256" key="3">
    <source>
        <dbReference type="ARBA" id="ARBA00022475"/>
    </source>
</evidence>
<dbReference type="InterPro" id="IPR025857">
    <property type="entry name" value="MacB_PCD"/>
</dbReference>